<evidence type="ECO:0000313" key="3">
    <source>
        <dbReference type="Proteomes" id="UP000198287"/>
    </source>
</evidence>
<evidence type="ECO:0000313" key="2">
    <source>
        <dbReference type="EMBL" id="OXA50281.1"/>
    </source>
</evidence>
<accession>A0A226E012</accession>
<protein>
    <submittedName>
        <fullName evidence="2">Uncharacterized protein</fullName>
    </submittedName>
</protein>
<sequence>MRRASFMNKQLSQSHDEGLDENGNFDLVSSETDRYMLSPPPQSAGFLANSRSFSNFKSVSGGMTSRPSFISLMLIASDDELSRLPKLPAPLQVETDTYQKCGWEDEPKNCSHLPVLHPPSDSEDESEAHNGILQTIIHLPERMRKISADKQRFNVYALPDQDRKQLKNLYVF</sequence>
<organism evidence="2 3">
    <name type="scientific">Folsomia candida</name>
    <name type="common">Springtail</name>
    <dbReference type="NCBI Taxonomy" id="158441"/>
    <lineage>
        <taxon>Eukaryota</taxon>
        <taxon>Metazoa</taxon>
        <taxon>Ecdysozoa</taxon>
        <taxon>Arthropoda</taxon>
        <taxon>Hexapoda</taxon>
        <taxon>Collembola</taxon>
        <taxon>Entomobryomorpha</taxon>
        <taxon>Isotomoidea</taxon>
        <taxon>Isotomidae</taxon>
        <taxon>Proisotominae</taxon>
        <taxon>Folsomia</taxon>
    </lineage>
</organism>
<evidence type="ECO:0000256" key="1">
    <source>
        <dbReference type="SAM" id="MobiDB-lite"/>
    </source>
</evidence>
<comment type="caution">
    <text evidence="2">The sequence shown here is derived from an EMBL/GenBank/DDBJ whole genome shotgun (WGS) entry which is preliminary data.</text>
</comment>
<proteinExistence type="predicted"/>
<dbReference type="Proteomes" id="UP000198287">
    <property type="component" value="Unassembled WGS sequence"/>
</dbReference>
<name>A0A226E012_FOLCA</name>
<reference evidence="2 3" key="1">
    <citation type="submission" date="2015-12" db="EMBL/GenBank/DDBJ databases">
        <title>The genome of Folsomia candida.</title>
        <authorList>
            <person name="Faddeeva A."/>
            <person name="Derks M.F."/>
            <person name="Anvar Y."/>
            <person name="Smit S."/>
            <person name="Van Straalen N."/>
            <person name="Roelofs D."/>
        </authorList>
    </citation>
    <scope>NUCLEOTIDE SEQUENCE [LARGE SCALE GENOMIC DNA]</scope>
    <source>
        <strain evidence="2 3">VU population</strain>
        <tissue evidence="2">Whole body</tissue>
    </source>
</reference>
<dbReference type="EMBL" id="LNIX01000009">
    <property type="protein sequence ID" value="OXA50281.1"/>
    <property type="molecule type" value="Genomic_DNA"/>
</dbReference>
<feature type="region of interest" description="Disordered" evidence="1">
    <location>
        <begin position="1"/>
        <end position="24"/>
    </location>
</feature>
<gene>
    <name evidence="2" type="ORF">Fcan01_14731</name>
</gene>
<dbReference type="AlphaFoldDB" id="A0A226E012"/>
<keyword evidence="3" id="KW-1185">Reference proteome</keyword>